<dbReference type="AlphaFoldDB" id="A0A8J5WUN5"/>
<gene>
    <name evidence="1" type="ORF">GUJ93_ZPchr0013g36994</name>
</gene>
<name>A0A8J5WUN5_ZIZPA</name>
<reference evidence="1" key="1">
    <citation type="journal article" date="2021" name="bioRxiv">
        <title>Whole Genome Assembly and Annotation of Northern Wild Rice, Zizania palustris L., Supports a Whole Genome Duplication in the Zizania Genus.</title>
        <authorList>
            <person name="Haas M."/>
            <person name="Kono T."/>
            <person name="Macchietto M."/>
            <person name="Millas R."/>
            <person name="McGilp L."/>
            <person name="Shao M."/>
            <person name="Duquette J."/>
            <person name="Hirsch C.N."/>
            <person name="Kimball J."/>
        </authorList>
    </citation>
    <scope>NUCLEOTIDE SEQUENCE</scope>
    <source>
        <tissue evidence="1">Fresh leaf tissue</tissue>
    </source>
</reference>
<evidence type="ECO:0000313" key="2">
    <source>
        <dbReference type="Proteomes" id="UP000729402"/>
    </source>
</evidence>
<dbReference type="EMBL" id="JAAALK010000079">
    <property type="protein sequence ID" value="KAG8096405.1"/>
    <property type="molecule type" value="Genomic_DNA"/>
</dbReference>
<protein>
    <submittedName>
        <fullName evidence="1">Uncharacterized protein</fullName>
    </submittedName>
</protein>
<comment type="caution">
    <text evidence="1">The sequence shown here is derived from an EMBL/GenBank/DDBJ whole genome shotgun (WGS) entry which is preliminary data.</text>
</comment>
<accession>A0A8J5WUN5</accession>
<dbReference type="Proteomes" id="UP000729402">
    <property type="component" value="Unassembled WGS sequence"/>
</dbReference>
<keyword evidence="2" id="KW-1185">Reference proteome</keyword>
<sequence length="108" mass="12109">MRLEIEEAKMNSMHGCLVKLKSPWQRLSDRPAARPQSVPVDGSTWQLRCPALIDRQLPAATRPARVQRPAVLQSSWVQLPHPRSRYRCSLQATGLGPNPKAIFAIYGP</sequence>
<reference evidence="1" key="2">
    <citation type="submission" date="2021-02" db="EMBL/GenBank/DDBJ databases">
        <authorList>
            <person name="Kimball J.A."/>
            <person name="Haas M.W."/>
            <person name="Macchietto M."/>
            <person name="Kono T."/>
            <person name="Duquette J."/>
            <person name="Shao M."/>
        </authorList>
    </citation>
    <scope>NUCLEOTIDE SEQUENCE</scope>
    <source>
        <tissue evidence="1">Fresh leaf tissue</tissue>
    </source>
</reference>
<proteinExistence type="predicted"/>
<organism evidence="1 2">
    <name type="scientific">Zizania palustris</name>
    <name type="common">Northern wild rice</name>
    <dbReference type="NCBI Taxonomy" id="103762"/>
    <lineage>
        <taxon>Eukaryota</taxon>
        <taxon>Viridiplantae</taxon>
        <taxon>Streptophyta</taxon>
        <taxon>Embryophyta</taxon>
        <taxon>Tracheophyta</taxon>
        <taxon>Spermatophyta</taxon>
        <taxon>Magnoliopsida</taxon>
        <taxon>Liliopsida</taxon>
        <taxon>Poales</taxon>
        <taxon>Poaceae</taxon>
        <taxon>BOP clade</taxon>
        <taxon>Oryzoideae</taxon>
        <taxon>Oryzeae</taxon>
        <taxon>Zizaniinae</taxon>
        <taxon>Zizania</taxon>
    </lineage>
</organism>
<evidence type="ECO:0000313" key="1">
    <source>
        <dbReference type="EMBL" id="KAG8096405.1"/>
    </source>
</evidence>